<feature type="transmembrane region" description="Helical" evidence="1">
    <location>
        <begin position="21"/>
        <end position="44"/>
    </location>
</feature>
<keyword evidence="1" id="KW-0812">Transmembrane</keyword>
<keyword evidence="3" id="KW-1185">Reference proteome</keyword>
<dbReference type="Proteomes" id="UP001301769">
    <property type="component" value="Unassembled WGS sequence"/>
</dbReference>
<keyword evidence="1" id="KW-0472">Membrane</keyword>
<evidence type="ECO:0000313" key="2">
    <source>
        <dbReference type="EMBL" id="KAK4212471.1"/>
    </source>
</evidence>
<evidence type="ECO:0000256" key="1">
    <source>
        <dbReference type="SAM" id="Phobius"/>
    </source>
</evidence>
<proteinExistence type="predicted"/>
<keyword evidence="1" id="KW-1133">Transmembrane helix</keyword>
<comment type="caution">
    <text evidence="2">The sequence shown here is derived from an EMBL/GenBank/DDBJ whole genome shotgun (WGS) entry which is preliminary data.</text>
</comment>
<evidence type="ECO:0000313" key="3">
    <source>
        <dbReference type="Proteomes" id="UP001301769"/>
    </source>
</evidence>
<dbReference type="AlphaFoldDB" id="A0AAN6Y595"/>
<reference evidence="2" key="2">
    <citation type="submission" date="2023-05" db="EMBL/GenBank/DDBJ databases">
        <authorList>
            <consortium name="Lawrence Berkeley National Laboratory"/>
            <person name="Steindorff A."/>
            <person name="Hensen N."/>
            <person name="Bonometti L."/>
            <person name="Westerberg I."/>
            <person name="Brannstrom I.O."/>
            <person name="Guillou S."/>
            <person name="Cros-Aarteil S."/>
            <person name="Calhoun S."/>
            <person name="Haridas S."/>
            <person name="Kuo A."/>
            <person name="Mondo S."/>
            <person name="Pangilinan J."/>
            <person name="Riley R."/>
            <person name="Labutti K."/>
            <person name="Andreopoulos B."/>
            <person name="Lipzen A."/>
            <person name="Chen C."/>
            <person name="Yanf M."/>
            <person name="Daum C."/>
            <person name="Ng V."/>
            <person name="Clum A."/>
            <person name="Ohm R."/>
            <person name="Martin F."/>
            <person name="Silar P."/>
            <person name="Natvig D."/>
            <person name="Lalanne C."/>
            <person name="Gautier V."/>
            <person name="Ament-Velasquez S.L."/>
            <person name="Kruys A."/>
            <person name="Hutchinson M.I."/>
            <person name="Powell A.J."/>
            <person name="Barry K."/>
            <person name="Miller A.N."/>
            <person name="Grigoriev I.V."/>
            <person name="Debuchy R."/>
            <person name="Gladieux P."/>
            <person name="Thoren M.H."/>
            <person name="Johannesson H."/>
        </authorList>
    </citation>
    <scope>NUCLEOTIDE SEQUENCE</scope>
    <source>
        <strain evidence="2">PSN293</strain>
    </source>
</reference>
<gene>
    <name evidence="2" type="ORF">QBC37DRAFT_483822</name>
</gene>
<name>A0AAN6Y595_9PEZI</name>
<protein>
    <submittedName>
        <fullName evidence="2">Uncharacterized protein</fullName>
    </submittedName>
</protein>
<reference evidence="2" key="1">
    <citation type="journal article" date="2023" name="Mol. Phylogenet. Evol.">
        <title>Genome-scale phylogeny and comparative genomics of the fungal order Sordariales.</title>
        <authorList>
            <person name="Hensen N."/>
            <person name="Bonometti L."/>
            <person name="Westerberg I."/>
            <person name="Brannstrom I.O."/>
            <person name="Guillou S."/>
            <person name="Cros-Aarteil S."/>
            <person name="Calhoun S."/>
            <person name="Haridas S."/>
            <person name="Kuo A."/>
            <person name="Mondo S."/>
            <person name="Pangilinan J."/>
            <person name="Riley R."/>
            <person name="LaButti K."/>
            <person name="Andreopoulos B."/>
            <person name="Lipzen A."/>
            <person name="Chen C."/>
            <person name="Yan M."/>
            <person name="Daum C."/>
            <person name="Ng V."/>
            <person name="Clum A."/>
            <person name="Steindorff A."/>
            <person name="Ohm R.A."/>
            <person name="Martin F."/>
            <person name="Silar P."/>
            <person name="Natvig D.O."/>
            <person name="Lalanne C."/>
            <person name="Gautier V."/>
            <person name="Ament-Velasquez S.L."/>
            <person name="Kruys A."/>
            <person name="Hutchinson M.I."/>
            <person name="Powell A.J."/>
            <person name="Barry K."/>
            <person name="Miller A.N."/>
            <person name="Grigoriev I.V."/>
            <person name="Debuchy R."/>
            <person name="Gladieux P."/>
            <person name="Hiltunen Thoren M."/>
            <person name="Johannesson H."/>
        </authorList>
    </citation>
    <scope>NUCLEOTIDE SEQUENCE</scope>
    <source>
        <strain evidence="2">PSN293</strain>
    </source>
</reference>
<organism evidence="2 3">
    <name type="scientific">Rhypophila decipiens</name>
    <dbReference type="NCBI Taxonomy" id="261697"/>
    <lineage>
        <taxon>Eukaryota</taxon>
        <taxon>Fungi</taxon>
        <taxon>Dikarya</taxon>
        <taxon>Ascomycota</taxon>
        <taxon>Pezizomycotina</taxon>
        <taxon>Sordariomycetes</taxon>
        <taxon>Sordariomycetidae</taxon>
        <taxon>Sordariales</taxon>
        <taxon>Naviculisporaceae</taxon>
        <taxon>Rhypophila</taxon>
    </lineage>
</organism>
<dbReference type="EMBL" id="MU858127">
    <property type="protein sequence ID" value="KAK4212471.1"/>
    <property type="molecule type" value="Genomic_DNA"/>
</dbReference>
<sequence length="296" mass="33087">MSVRMCGHRCRVSRLLSMSSLPRSVTVCDGGSGVGIVVIPVFLFGKLENIGSKTVDRERSTEKDQGTEIVRGGTVTVSTVDRSGSQSMPSLGLYTCMMICEVLRPVTMRTTTLIFLCCLKWKAKDRHEVRVMGAICMMPFARFSHRPDQYYRVRRGRLESSRMWAISVMMVNLTAMARICGSEKYLKEEDGIYHNGSVQDQKWDDVGSLRWSCSLTTLPQESAKCSLSRGHPACSLESSQSLSGMRKSWTNGLKSHGTNNRENYPNWAYMSLGVSVEIWRLKVGSESFGGCRGRGY</sequence>
<accession>A0AAN6Y595</accession>